<reference evidence="2" key="1">
    <citation type="journal article" date="2022" name="Int. J. Mol. Sci.">
        <title>Draft Genome of Tanacetum Coccineum: Genomic Comparison of Closely Related Tanacetum-Family Plants.</title>
        <authorList>
            <person name="Yamashiro T."/>
            <person name="Shiraishi A."/>
            <person name="Nakayama K."/>
            <person name="Satake H."/>
        </authorList>
    </citation>
    <scope>NUCLEOTIDE SEQUENCE</scope>
</reference>
<evidence type="ECO:0000256" key="1">
    <source>
        <dbReference type="SAM" id="MobiDB-lite"/>
    </source>
</evidence>
<gene>
    <name evidence="2" type="ORF">Tco_1078599</name>
</gene>
<sequence length="101" mass="11075">MNIQSTDLGPIFWALGVGTATLAKQPHTREEVKEVKNDESVEIKEEGNKMLRMRELLNELKNGDGNEGSGSVAETTTPRRSGKLPEFCFSCGIGSFIRGYA</sequence>
<proteinExistence type="predicted"/>
<reference evidence="2" key="2">
    <citation type="submission" date="2022-01" db="EMBL/GenBank/DDBJ databases">
        <authorList>
            <person name="Yamashiro T."/>
            <person name="Shiraishi A."/>
            <person name="Satake H."/>
            <person name="Nakayama K."/>
        </authorList>
    </citation>
    <scope>NUCLEOTIDE SEQUENCE</scope>
</reference>
<keyword evidence="3" id="KW-1185">Reference proteome</keyword>
<accession>A0ABQ5HPK4</accession>
<dbReference type="EMBL" id="BQNB010019857">
    <property type="protein sequence ID" value="GJT89754.1"/>
    <property type="molecule type" value="Genomic_DNA"/>
</dbReference>
<protein>
    <submittedName>
        <fullName evidence="2">Uncharacterized protein</fullName>
    </submittedName>
</protein>
<name>A0ABQ5HPK4_9ASTR</name>
<dbReference type="Proteomes" id="UP001151760">
    <property type="component" value="Unassembled WGS sequence"/>
</dbReference>
<organism evidence="2 3">
    <name type="scientific">Tanacetum coccineum</name>
    <dbReference type="NCBI Taxonomy" id="301880"/>
    <lineage>
        <taxon>Eukaryota</taxon>
        <taxon>Viridiplantae</taxon>
        <taxon>Streptophyta</taxon>
        <taxon>Embryophyta</taxon>
        <taxon>Tracheophyta</taxon>
        <taxon>Spermatophyta</taxon>
        <taxon>Magnoliopsida</taxon>
        <taxon>eudicotyledons</taxon>
        <taxon>Gunneridae</taxon>
        <taxon>Pentapetalae</taxon>
        <taxon>asterids</taxon>
        <taxon>campanulids</taxon>
        <taxon>Asterales</taxon>
        <taxon>Asteraceae</taxon>
        <taxon>Asteroideae</taxon>
        <taxon>Anthemideae</taxon>
        <taxon>Anthemidinae</taxon>
        <taxon>Tanacetum</taxon>
    </lineage>
</organism>
<feature type="region of interest" description="Disordered" evidence="1">
    <location>
        <begin position="60"/>
        <end position="79"/>
    </location>
</feature>
<comment type="caution">
    <text evidence="2">The sequence shown here is derived from an EMBL/GenBank/DDBJ whole genome shotgun (WGS) entry which is preliminary data.</text>
</comment>
<evidence type="ECO:0000313" key="3">
    <source>
        <dbReference type="Proteomes" id="UP001151760"/>
    </source>
</evidence>
<evidence type="ECO:0000313" key="2">
    <source>
        <dbReference type="EMBL" id="GJT89754.1"/>
    </source>
</evidence>